<dbReference type="Pfam" id="PF13520">
    <property type="entry name" value="AA_permease_2"/>
    <property type="match status" value="1"/>
</dbReference>
<dbReference type="GO" id="GO:0016020">
    <property type="term" value="C:membrane"/>
    <property type="evidence" value="ECO:0007669"/>
    <property type="project" value="UniProtKB-SubCell"/>
</dbReference>
<feature type="region of interest" description="Disordered" evidence="6">
    <location>
        <begin position="1"/>
        <end position="22"/>
    </location>
</feature>
<keyword evidence="3 7" id="KW-0812">Transmembrane</keyword>
<dbReference type="AlphaFoldDB" id="A0AA39QXG3"/>
<sequence>MVLASRSVPLSTPEGGTGPKDVAGLSVEESVIEVVDPSQNPSLTVFDRSDMQRLGKKQEYRRVFGPAATFGFISMYLCTWEYILVSIAGGLINGGFGGLVWEYIFTAFAFGSVVITMAEMTSMAPTSGGQYHWISEFSPPRYQKYLSYAAGWTSALGWLTGNASGYFILSTLVEALVEIYDPDWSFTRWQSTLVMIFFLITTIYFNTWGAKLLPGIEIVSVVFHMAGFVITIVPLWVLAPKNSASDVFGGIVNGGGWSNAGTSFFIGTITILFSNLGPDAAVHIAEEVRDASIVIPWAMVVSYFLNAALGFAMMITMLFTVGSLEDAIAASSPFQNSFTNTGSTGVNVALTLILALLIGAANITSLATTSREVWAFARDGGTPAHRWISKVKYNQNVPFNAVLTTSFLSLILCLIQLGSTVAFNIIISLNLIAFLGTYMLSIGCLLLKRFRNEPLPPARFSLGRFGLPVNLFAFCYSVVTLVFSCFPVSVPVDAGTANWGPAIWGGVLAIAAVSYAVQGRRDYKGPIVFVEGVRKEGVGLQTA</sequence>
<dbReference type="EMBL" id="JAFEKC020000014">
    <property type="protein sequence ID" value="KAK0511042.1"/>
    <property type="molecule type" value="Genomic_DNA"/>
</dbReference>
<keyword evidence="2" id="KW-0813">Transport</keyword>
<protein>
    <recommendedName>
        <fullName evidence="10">Amino acid transporter</fullName>
    </recommendedName>
</protein>
<dbReference type="GO" id="GO:0022857">
    <property type="term" value="F:transmembrane transporter activity"/>
    <property type="evidence" value="ECO:0007669"/>
    <property type="project" value="InterPro"/>
</dbReference>
<feature type="transmembrane region" description="Helical" evidence="7">
    <location>
        <begin position="344"/>
        <end position="363"/>
    </location>
</feature>
<feature type="transmembrane region" description="Helical" evidence="7">
    <location>
        <begin position="423"/>
        <end position="447"/>
    </location>
</feature>
<evidence type="ECO:0008006" key="10">
    <source>
        <dbReference type="Google" id="ProtNLM"/>
    </source>
</evidence>
<evidence type="ECO:0000256" key="6">
    <source>
        <dbReference type="SAM" id="MobiDB-lite"/>
    </source>
</evidence>
<evidence type="ECO:0000256" key="1">
    <source>
        <dbReference type="ARBA" id="ARBA00004141"/>
    </source>
</evidence>
<feature type="transmembrane region" description="Helical" evidence="7">
    <location>
        <begin position="63"/>
        <end position="83"/>
    </location>
</feature>
<feature type="transmembrane region" description="Helical" evidence="7">
    <location>
        <begin position="257"/>
        <end position="276"/>
    </location>
</feature>
<proteinExistence type="predicted"/>
<organism evidence="8 9">
    <name type="scientific">Cladonia borealis</name>
    <dbReference type="NCBI Taxonomy" id="184061"/>
    <lineage>
        <taxon>Eukaryota</taxon>
        <taxon>Fungi</taxon>
        <taxon>Dikarya</taxon>
        <taxon>Ascomycota</taxon>
        <taxon>Pezizomycotina</taxon>
        <taxon>Lecanoromycetes</taxon>
        <taxon>OSLEUM clade</taxon>
        <taxon>Lecanoromycetidae</taxon>
        <taxon>Lecanorales</taxon>
        <taxon>Lecanorineae</taxon>
        <taxon>Cladoniaceae</taxon>
        <taxon>Cladonia</taxon>
    </lineage>
</organism>
<evidence type="ECO:0000313" key="8">
    <source>
        <dbReference type="EMBL" id="KAK0511042.1"/>
    </source>
</evidence>
<evidence type="ECO:0000256" key="2">
    <source>
        <dbReference type="ARBA" id="ARBA00022448"/>
    </source>
</evidence>
<feature type="transmembrane region" description="Helical" evidence="7">
    <location>
        <begin position="297"/>
        <end position="324"/>
    </location>
</feature>
<evidence type="ECO:0000256" key="3">
    <source>
        <dbReference type="ARBA" id="ARBA00022692"/>
    </source>
</evidence>
<feature type="transmembrane region" description="Helical" evidence="7">
    <location>
        <begin position="496"/>
        <end position="517"/>
    </location>
</feature>
<feature type="transmembrane region" description="Helical" evidence="7">
    <location>
        <begin position="218"/>
        <end position="237"/>
    </location>
</feature>
<feature type="transmembrane region" description="Helical" evidence="7">
    <location>
        <begin position="145"/>
        <end position="169"/>
    </location>
</feature>
<reference evidence="8" key="1">
    <citation type="submission" date="2023-03" db="EMBL/GenBank/DDBJ databases">
        <title>Complete genome of Cladonia borealis.</title>
        <authorList>
            <person name="Park H."/>
        </authorList>
    </citation>
    <scope>NUCLEOTIDE SEQUENCE</scope>
    <source>
        <strain evidence="8">ANT050790</strain>
    </source>
</reference>
<comment type="caution">
    <text evidence="8">The sequence shown here is derived from an EMBL/GenBank/DDBJ whole genome shotgun (WGS) entry which is preliminary data.</text>
</comment>
<feature type="transmembrane region" description="Helical" evidence="7">
    <location>
        <begin position="103"/>
        <end position="124"/>
    </location>
</feature>
<dbReference type="PANTHER" id="PTHR45649">
    <property type="entry name" value="AMINO-ACID PERMEASE BAT1"/>
    <property type="match status" value="1"/>
</dbReference>
<name>A0AA39QXG3_9LECA</name>
<evidence type="ECO:0000313" key="9">
    <source>
        <dbReference type="Proteomes" id="UP001166286"/>
    </source>
</evidence>
<keyword evidence="4 7" id="KW-1133">Transmembrane helix</keyword>
<dbReference type="Proteomes" id="UP001166286">
    <property type="component" value="Unassembled WGS sequence"/>
</dbReference>
<accession>A0AA39QXG3</accession>
<feature type="transmembrane region" description="Helical" evidence="7">
    <location>
        <begin position="467"/>
        <end position="490"/>
    </location>
</feature>
<evidence type="ECO:0000256" key="7">
    <source>
        <dbReference type="SAM" id="Phobius"/>
    </source>
</evidence>
<feature type="transmembrane region" description="Helical" evidence="7">
    <location>
        <begin position="189"/>
        <end position="206"/>
    </location>
</feature>
<dbReference type="InterPro" id="IPR002293">
    <property type="entry name" value="AA/rel_permease1"/>
</dbReference>
<dbReference type="PANTHER" id="PTHR45649:SF4">
    <property type="entry name" value="TRANSPORTER, PUTATIVE (EUROFUNG)-RELATED"/>
    <property type="match status" value="1"/>
</dbReference>
<evidence type="ECO:0000256" key="5">
    <source>
        <dbReference type="ARBA" id="ARBA00023136"/>
    </source>
</evidence>
<keyword evidence="5 7" id="KW-0472">Membrane</keyword>
<keyword evidence="9" id="KW-1185">Reference proteome</keyword>
<gene>
    <name evidence="8" type="ORF">JMJ35_006594</name>
</gene>
<feature type="transmembrane region" description="Helical" evidence="7">
    <location>
        <begin position="397"/>
        <end position="417"/>
    </location>
</feature>
<evidence type="ECO:0000256" key="4">
    <source>
        <dbReference type="ARBA" id="ARBA00022989"/>
    </source>
</evidence>
<dbReference type="Gene3D" id="1.20.1740.10">
    <property type="entry name" value="Amino acid/polyamine transporter I"/>
    <property type="match status" value="1"/>
</dbReference>
<comment type="subcellular location">
    <subcellularLocation>
        <location evidence="1">Membrane</location>
        <topology evidence="1">Multi-pass membrane protein</topology>
    </subcellularLocation>
</comment>
<dbReference type="PIRSF" id="PIRSF006060">
    <property type="entry name" value="AA_transporter"/>
    <property type="match status" value="1"/>
</dbReference>